<feature type="compositionally biased region" description="Polar residues" evidence="1">
    <location>
        <begin position="163"/>
        <end position="173"/>
    </location>
</feature>
<proteinExistence type="predicted"/>
<keyword evidence="3" id="KW-1185">Reference proteome</keyword>
<dbReference type="EMBL" id="BAABLO010000011">
    <property type="protein sequence ID" value="GAA4727912.1"/>
    <property type="molecule type" value="Genomic_DNA"/>
</dbReference>
<accession>A0ABP8YJR5</accession>
<evidence type="ECO:0008006" key="4">
    <source>
        <dbReference type="Google" id="ProtNLM"/>
    </source>
</evidence>
<evidence type="ECO:0000256" key="1">
    <source>
        <dbReference type="SAM" id="MobiDB-lite"/>
    </source>
</evidence>
<evidence type="ECO:0000313" key="2">
    <source>
        <dbReference type="EMBL" id="GAA4727912.1"/>
    </source>
</evidence>
<gene>
    <name evidence="2" type="ORF">GCM10025782_28290</name>
</gene>
<feature type="region of interest" description="Disordered" evidence="1">
    <location>
        <begin position="142"/>
        <end position="173"/>
    </location>
</feature>
<comment type="caution">
    <text evidence="2">The sequence shown here is derived from an EMBL/GenBank/DDBJ whole genome shotgun (WGS) entry which is preliminary data.</text>
</comment>
<protein>
    <recommendedName>
        <fullName evidence="4">Secreted protein</fullName>
    </recommendedName>
</protein>
<sequence length="173" mass="17791">MFFVTSSTTKLPAAPLPGWVTALVVVAAAVHRCTAVAPLLVELDAPVELVREVLLPLAEVVDPVLGAVDDDDDVEVEDDPEVLVVVPEPPLPAQAARPSPVVATRASPATCRRAECPVVPMACLLVFASPLVTNEATAGLVGGPGTEQPAGLASPNRAARHVQGTTCTARGLR</sequence>
<dbReference type="Proteomes" id="UP001500556">
    <property type="component" value="Unassembled WGS sequence"/>
</dbReference>
<evidence type="ECO:0000313" key="3">
    <source>
        <dbReference type="Proteomes" id="UP001500556"/>
    </source>
</evidence>
<name>A0ABP8YJR5_9MICO</name>
<reference evidence="3" key="1">
    <citation type="journal article" date="2019" name="Int. J. Syst. Evol. Microbiol.">
        <title>The Global Catalogue of Microorganisms (GCM) 10K type strain sequencing project: providing services to taxonomists for standard genome sequencing and annotation.</title>
        <authorList>
            <consortium name="The Broad Institute Genomics Platform"/>
            <consortium name="The Broad Institute Genome Sequencing Center for Infectious Disease"/>
            <person name="Wu L."/>
            <person name="Ma J."/>
        </authorList>
    </citation>
    <scope>NUCLEOTIDE SEQUENCE [LARGE SCALE GENOMIC DNA]</scope>
    <source>
        <strain evidence="3">JCM 18961</strain>
    </source>
</reference>
<organism evidence="2 3">
    <name type="scientific">Pedococcus ginsenosidimutans</name>
    <dbReference type="NCBI Taxonomy" id="490570"/>
    <lineage>
        <taxon>Bacteria</taxon>
        <taxon>Bacillati</taxon>
        <taxon>Actinomycetota</taxon>
        <taxon>Actinomycetes</taxon>
        <taxon>Micrococcales</taxon>
        <taxon>Intrasporangiaceae</taxon>
        <taxon>Pedococcus</taxon>
    </lineage>
</organism>